<evidence type="ECO:0000313" key="1">
    <source>
        <dbReference type="EMBL" id="RCW62599.1"/>
    </source>
</evidence>
<protein>
    <submittedName>
        <fullName evidence="1">Uncharacterized protein</fullName>
    </submittedName>
</protein>
<dbReference type="Proteomes" id="UP000253647">
    <property type="component" value="Unassembled WGS sequence"/>
</dbReference>
<gene>
    <name evidence="1" type="ORF">DET61_1231</name>
</gene>
<accession>A0A368X4H8</accession>
<proteinExistence type="predicted"/>
<name>A0A368X4H8_MARNT</name>
<organism evidence="1 2">
    <name type="scientific">Marinobacter nauticus</name>
    <name type="common">Marinobacter hydrocarbonoclasticus</name>
    <name type="synonym">Marinobacter aquaeolei</name>
    <dbReference type="NCBI Taxonomy" id="2743"/>
    <lineage>
        <taxon>Bacteria</taxon>
        <taxon>Pseudomonadati</taxon>
        <taxon>Pseudomonadota</taxon>
        <taxon>Gammaproteobacteria</taxon>
        <taxon>Pseudomonadales</taxon>
        <taxon>Marinobacteraceae</taxon>
        <taxon>Marinobacter</taxon>
    </lineage>
</organism>
<reference evidence="1 2" key="1">
    <citation type="submission" date="2018-07" db="EMBL/GenBank/DDBJ databases">
        <title>Freshwater and sediment microbial communities from various areas in North America, analyzing microbe dynamics in response to fracking.</title>
        <authorList>
            <person name="Lamendella R."/>
        </authorList>
    </citation>
    <scope>NUCLEOTIDE SEQUENCE [LARGE SCALE GENOMIC DNA]</scope>
    <source>
        <strain evidence="1 2">105B</strain>
    </source>
</reference>
<comment type="caution">
    <text evidence="1">The sequence shown here is derived from an EMBL/GenBank/DDBJ whole genome shotgun (WGS) entry which is preliminary data.</text>
</comment>
<feature type="non-terminal residue" evidence="1">
    <location>
        <position position="1"/>
    </location>
</feature>
<dbReference type="AlphaFoldDB" id="A0A368X4H8"/>
<sequence length="66" mass="7276">DSPIDGEVIQETLNFVITHDFWVLLVIEKDEQTNPVKIGLLGSVAVLLCPNFCADCVQPLSMRHPG</sequence>
<evidence type="ECO:0000313" key="2">
    <source>
        <dbReference type="Proteomes" id="UP000253647"/>
    </source>
</evidence>
<dbReference type="EMBL" id="QPJI01000023">
    <property type="protein sequence ID" value="RCW62599.1"/>
    <property type="molecule type" value="Genomic_DNA"/>
</dbReference>